<dbReference type="GO" id="GO:0047753">
    <property type="term" value="F:choline-sulfatase activity"/>
    <property type="evidence" value="ECO:0007669"/>
    <property type="project" value="UniProtKB-EC"/>
</dbReference>
<dbReference type="PANTHER" id="PTHR43751:SF1">
    <property type="entry name" value="SULFATASE ATSG-RELATED"/>
    <property type="match status" value="1"/>
</dbReference>
<dbReference type="EC" id="3.1.6.6" evidence="4"/>
<dbReference type="InterPro" id="IPR052701">
    <property type="entry name" value="GAG_Ulvan_Degrading_Sulfatases"/>
</dbReference>
<dbReference type="RefSeq" id="WP_145291121.1">
    <property type="nucleotide sequence ID" value="NZ_CP036291.1"/>
</dbReference>
<evidence type="ECO:0000259" key="3">
    <source>
        <dbReference type="Pfam" id="PF00884"/>
    </source>
</evidence>
<sequence precursor="true">MRTALFLAALLLAPPALAGPPTIVVFFSDDHSRLDSSVYGARDLRTPNMQRLADDGLTFNRAFVASPACAPSRAALLTGLMPARNGAEENHSYCRDDIQTLPAYLHELGYEVAAFGKVCHGADVERRGFNHTDKSHAAARVAKYLDQRTSEKPLCLLVGTHSPHVPWPEGSGYRPGEVNIPQTHVDTPATRMMRCRYYEDVTRADTELGELRTLVDERFGENVLFAYTSDHGAQWPFGKWNLYDEGTRVPLIVAWPGVVAPGTRTDAMVSWIDLLPTLAEVAGGTPPAEGNPVGIDGRSFGAVLRGEADHLRDRVFTTHSGDGRMNVYPIRSVRTDRWKLIENLHPEFAYTTHIDLAQGKDGLLYWRPWVERAKTDPHAADAVRRYHQRPRWEFYDLDADPLEEHNLADRPEHAERIGGLKSELKAWMTAQGDRETVFREPRLLANPADWAPAPLEAPPAGAQNRPAAARKRQTAGR</sequence>
<dbReference type="OrthoDB" id="9803751at2"/>
<dbReference type="EMBL" id="CP036291">
    <property type="protein sequence ID" value="QDU91216.1"/>
    <property type="molecule type" value="Genomic_DNA"/>
</dbReference>
<evidence type="ECO:0000313" key="4">
    <source>
        <dbReference type="EMBL" id="QDU91216.1"/>
    </source>
</evidence>
<gene>
    <name evidence="4" type="primary">betC_24</name>
    <name evidence="4" type="ORF">Pla175_46360</name>
</gene>
<dbReference type="PANTHER" id="PTHR43751">
    <property type="entry name" value="SULFATASE"/>
    <property type="match status" value="1"/>
</dbReference>
<feature type="signal peptide" evidence="2">
    <location>
        <begin position="1"/>
        <end position="18"/>
    </location>
</feature>
<name>A0A518DIB2_9BACT</name>
<dbReference type="CDD" id="cd16027">
    <property type="entry name" value="SGSH"/>
    <property type="match status" value="1"/>
</dbReference>
<dbReference type="Pfam" id="PF00884">
    <property type="entry name" value="Sulfatase"/>
    <property type="match status" value="1"/>
</dbReference>
<dbReference type="InterPro" id="IPR017850">
    <property type="entry name" value="Alkaline_phosphatase_core_sf"/>
</dbReference>
<evidence type="ECO:0000256" key="1">
    <source>
        <dbReference type="SAM" id="MobiDB-lite"/>
    </source>
</evidence>
<feature type="domain" description="Sulfatase N-terminal" evidence="3">
    <location>
        <begin position="21"/>
        <end position="283"/>
    </location>
</feature>
<dbReference type="Gene3D" id="3.40.720.10">
    <property type="entry name" value="Alkaline Phosphatase, subunit A"/>
    <property type="match status" value="1"/>
</dbReference>
<protein>
    <submittedName>
        <fullName evidence="4">Choline-sulfatase</fullName>
        <ecNumber evidence="4">3.1.6.6</ecNumber>
    </submittedName>
</protein>
<accession>A0A518DIB2</accession>
<dbReference type="InterPro" id="IPR000917">
    <property type="entry name" value="Sulfatase_N"/>
</dbReference>
<feature type="chain" id="PRO_5021897572" evidence="2">
    <location>
        <begin position="19"/>
        <end position="477"/>
    </location>
</feature>
<feature type="compositionally biased region" description="Basic residues" evidence="1">
    <location>
        <begin position="468"/>
        <end position="477"/>
    </location>
</feature>
<organism evidence="4 5">
    <name type="scientific">Pirellulimonas nuda</name>
    <dbReference type="NCBI Taxonomy" id="2528009"/>
    <lineage>
        <taxon>Bacteria</taxon>
        <taxon>Pseudomonadati</taxon>
        <taxon>Planctomycetota</taxon>
        <taxon>Planctomycetia</taxon>
        <taxon>Pirellulales</taxon>
        <taxon>Lacipirellulaceae</taxon>
        <taxon>Pirellulimonas</taxon>
    </lineage>
</organism>
<feature type="compositionally biased region" description="Low complexity" evidence="1">
    <location>
        <begin position="449"/>
        <end position="462"/>
    </location>
</feature>
<feature type="region of interest" description="Disordered" evidence="1">
    <location>
        <begin position="449"/>
        <end position="477"/>
    </location>
</feature>
<keyword evidence="4" id="KW-0378">Hydrolase</keyword>
<dbReference type="KEGG" id="pnd:Pla175_46360"/>
<evidence type="ECO:0000313" key="5">
    <source>
        <dbReference type="Proteomes" id="UP000317429"/>
    </source>
</evidence>
<dbReference type="SUPFAM" id="SSF53649">
    <property type="entry name" value="Alkaline phosphatase-like"/>
    <property type="match status" value="1"/>
</dbReference>
<evidence type="ECO:0000256" key="2">
    <source>
        <dbReference type="SAM" id="SignalP"/>
    </source>
</evidence>
<reference evidence="4 5" key="1">
    <citation type="submission" date="2019-02" db="EMBL/GenBank/DDBJ databases">
        <title>Deep-cultivation of Planctomycetes and their phenomic and genomic characterization uncovers novel biology.</title>
        <authorList>
            <person name="Wiegand S."/>
            <person name="Jogler M."/>
            <person name="Boedeker C."/>
            <person name="Pinto D."/>
            <person name="Vollmers J."/>
            <person name="Rivas-Marin E."/>
            <person name="Kohn T."/>
            <person name="Peeters S.H."/>
            <person name="Heuer A."/>
            <person name="Rast P."/>
            <person name="Oberbeckmann S."/>
            <person name="Bunk B."/>
            <person name="Jeske O."/>
            <person name="Meyerdierks A."/>
            <person name="Storesund J.E."/>
            <person name="Kallscheuer N."/>
            <person name="Luecker S."/>
            <person name="Lage O.M."/>
            <person name="Pohl T."/>
            <person name="Merkel B.J."/>
            <person name="Hornburger P."/>
            <person name="Mueller R.-W."/>
            <person name="Bruemmer F."/>
            <person name="Labrenz M."/>
            <person name="Spormann A.M."/>
            <person name="Op den Camp H."/>
            <person name="Overmann J."/>
            <person name="Amann R."/>
            <person name="Jetten M.S.M."/>
            <person name="Mascher T."/>
            <person name="Medema M.H."/>
            <person name="Devos D.P."/>
            <person name="Kaster A.-K."/>
            <person name="Ovreas L."/>
            <person name="Rohde M."/>
            <person name="Galperin M.Y."/>
            <person name="Jogler C."/>
        </authorList>
    </citation>
    <scope>NUCLEOTIDE SEQUENCE [LARGE SCALE GENOMIC DNA]</scope>
    <source>
        <strain evidence="4 5">Pla175</strain>
    </source>
</reference>
<dbReference type="AlphaFoldDB" id="A0A518DIB2"/>
<dbReference type="Proteomes" id="UP000317429">
    <property type="component" value="Chromosome"/>
</dbReference>
<keyword evidence="2" id="KW-0732">Signal</keyword>
<proteinExistence type="predicted"/>
<keyword evidence="5" id="KW-1185">Reference proteome</keyword>